<dbReference type="RefSeq" id="WP_062845405.1">
    <property type="nucleotide sequence ID" value="NZ_CP014945.1"/>
</dbReference>
<protein>
    <submittedName>
        <fullName evidence="2">Glutathione S-transferase</fullName>
    </submittedName>
</protein>
<dbReference type="EMBL" id="CP014945">
    <property type="protein sequence ID" value="AMT97891.1"/>
    <property type="molecule type" value="Genomic_DNA"/>
</dbReference>
<organism evidence="2 3">
    <name type="scientific">Psychrobacter alimentarius</name>
    <dbReference type="NCBI Taxonomy" id="261164"/>
    <lineage>
        <taxon>Bacteria</taxon>
        <taxon>Pseudomonadati</taxon>
        <taxon>Pseudomonadota</taxon>
        <taxon>Gammaproteobacteria</taxon>
        <taxon>Moraxellales</taxon>
        <taxon>Moraxellaceae</taxon>
        <taxon>Psychrobacter</taxon>
    </lineage>
</organism>
<reference evidence="2 3" key="1">
    <citation type="submission" date="2016-03" db="EMBL/GenBank/DDBJ databases">
        <title>Genome sequencing of Psychrobacter alimentarius PAMC 27889.</title>
        <authorList>
            <person name="Lee J."/>
            <person name="Kim O.-S."/>
        </authorList>
    </citation>
    <scope>NUCLEOTIDE SEQUENCE [LARGE SCALE GENOMIC DNA]</scope>
    <source>
        <strain evidence="2 3">PAMC 27889</strain>
    </source>
</reference>
<dbReference type="SUPFAM" id="SSF52833">
    <property type="entry name" value="Thioredoxin-like"/>
    <property type="match status" value="1"/>
</dbReference>
<dbReference type="CDD" id="cd03043">
    <property type="entry name" value="GST_N_1"/>
    <property type="match status" value="1"/>
</dbReference>
<accession>A0ABM6A0L5</accession>
<evidence type="ECO:0000313" key="2">
    <source>
        <dbReference type="EMBL" id="AMT97891.1"/>
    </source>
</evidence>
<feature type="domain" description="GST N-terminal" evidence="1">
    <location>
        <begin position="4"/>
        <end position="88"/>
    </location>
</feature>
<dbReference type="SUPFAM" id="SSF47616">
    <property type="entry name" value="GST C-terminal domain-like"/>
    <property type="match status" value="1"/>
</dbReference>
<dbReference type="Gene3D" id="3.40.30.10">
    <property type="entry name" value="Glutaredoxin"/>
    <property type="match status" value="1"/>
</dbReference>
<dbReference type="InterPro" id="IPR036282">
    <property type="entry name" value="Glutathione-S-Trfase_C_sf"/>
</dbReference>
<keyword evidence="3" id="KW-1185">Reference proteome</keyword>
<dbReference type="InterPro" id="IPR004045">
    <property type="entry name" value="Glutathione_S-Trfase_N"/>
</dbReference>
<evidence type="ECO:0000313" key="3">
    <source>
        <dbReference type="Proteomes" id="UP000076104"/>
    </source>
</evidence>
<dbReference type="InterPro" id="IPR036249">
    <property type="entry name" value="Thioredoxin-like_sf"/>
</dbReference>
<evidence type="ECO:0000259" key="1">
    <source>
        <dbReference type="PROSITE" id="PS50404"/>
    </source>
</evidence>
<gene>
    <name evidence="2" type="ORF">A3K91_2315</name>
</gene>
<dbReference type="PROSITE" id="PS50404">
    <property type="entry name" value="GST_NTER"/>
    <property type="match status" value="1"/>
</dbReference>
<dbReference type="Pfam" id="PF13409">
    <property type="entry name" value="GST_N_2"/>
    <property type="match status" value="1"/>
</dbReference>
<dbReference type="GeneID" id="33059316"/>
<dbReference type="Proteomes" id="UP000076104">
    <property type="component" value="Chromosome"/>
</dbReference>
<dbReference type="Gene3D" id="1.20.1050.10">
    <property type="match status" value="1"/>
</dbReference>
<name>A0ABM6A0L5_9GAMM</name>
<proteinExistence type="predicted"/>
<sequence>MQKPLLIIGNKNYSSWSLRAWLLLKVFEIEFEEQPIELFDSSASPILNEHAPTGKVPVLVCGQGDQKVTVWDTLAIAIYANSFLTDTDIWTGNLKSEVNKGDNRHRIDSAYCQSIVAEMHSGMTGIRNEMPMNIRATAKIQPSSACLADIARIEAIFADCLKNRSSDSYLFGCFTVADAFFAPVVLRLQTYAKASGLTLQPTTQQYCQMMINNPHMDTWIKTALKETRIITEDETGKIISLAGVLAN</sequence>
<dbReference type="CDD" id="cd03194">
    <property type="entry name" value="GST_C_3"/>
    <property type="match status" value="1"/>
</dbReference>